<reference key="2">
    <citation type="submission" date="2011-02" db="EMBL/GenBank/DDBJ databases">
        <title>Genome sequence of Microbacterium testaceum StLB037.</title>
        <authorList>
            <person name="Morohoshi T."/>
            <person name="Wang W.Z."/>
            <person name="Someya N."/>
            <person name="Ikeda T."/>
        </authorList>
    </citation>
    <scope>NUCLEOTIDE SEQUENCE</scope>
    <source>
        <strain>StLB037</strain>
    </source>
</reference>
<proteinExistence type="predicted"/>
<gene>
    <name evidence="2" type="ordered locus">MTES_2745</name>
</gene>
<organism evidence="2 3">
    <name type="scientific">Microbacterium testaceum (strain StLB037)</name>
    <dbReference type="NCBI Taxonomy" id="979556"/>
    <lineage>
        <taxon>Bacteria</taxon>
        <taxon>Bacillati</taxon>
        <taxon>Actinomycetota</taxon>
        <taxon>Actinomycetes</taxon>
        <taxon>Micrococcales</taxon>
        <taxon>Microbacteriaceae</taxon>
        <taxon>Microbacterium</taxon>
    </lineage>
</organism>
<dbReference type="Proteomes" id="UP000008975">
    <property type="component" value="Chromosome"/>
</dbReference>
<keyword evidence="1" id="KW-0472">Membrane</keyword>
<dbReference type="KEGG" id="mts:MTES_2745"/>
<keyword evidence="2" id="KW-0762">Sugar transport</keyword>
<evidence type="ECO:0000313" key="2">
    <source>
        <dbReference type="EMBL" id="BAJ75709.1"/>
    </source>
</evidence>
<evidence type="ECO:0000313" key="3">
    <source>
        <dbReference type="Proteomes" id="UP000008975"/>
    </source>
</evidence>
<dbReference type="AlphaFoldDB" id="E8N8Q3"/>
<name>E8N8Q3_MICTS</name>
<dbReference type="EMBL" id="AP012052">
    <property type="protein sequence ID" value="BAJ75709.1"/>
    <property type="molecule type" value="Genomic_DNA"/>
</dbReference>
<accession>E8N8Q3</accession>
<keyword evidence="1" id="KW-0812">Transmembrane</keyword>
<reference evidence="2 3" key="1">
    <citation type="journal article" date="2011" name="J. Bacteriol.">
        <title>Genome sequence of Microbacterium testaceum StLB037, an N-acylhomoserine lactone-degrading bacterium isolated from potato leaves.</title>
        <authorList>
            <person name="Morohoshi T."/>
            <person name="Wang W.-Z."/>
            <person name="Someya N."/>
            <person name="Ikeda T."/>
        </authorList>
    </citation>
    <scope>NUCLEOTIDE SEQUENCE [LARGE SCALE GENOMIC DNA]</scope>
    <source>
        <strain evidence="2 3">StLB037</strain>
    </source>
</reference>
<keyword evidence="2" id="KW-0813">Transport</keyword>
<evidence type="ECO:0000256" key="1">
    <source>
        <dbReference type="SAM" id="Phobius"/>
    </source>
</evidence>
<feature type="transmembrane region" description="Helical" evidence="1">
    <location>
        <begin position="55"/>
        <end position="75"/>
    </location>
</feature>
<dbReference type="HOGENOM" id="CLU_2396416_0_0_11"/>
<keyword evidence="1" id="KW-1133">Transmembrane helix</keyword>
<feature type="transmembrane region" description="Helical" evidence="1">
    <location>
        <begin position="29"/>
        <end position="49"/>
    </location>
</feature>
<protein>
    <submittedName>
        <fullName evidence="2">ABC-type sugar transport system, permease component</fullName>
    </submittedName>
</protein>
<sequence length="93" mass="10208">MPNRVRLAGEVRAETRRYRRGMETKHSDNSAFVWIAIPFFSLAVTMGLVMHNWAIGLPFAVLAVTFLVIGCSGMFTSGTRGGVEKEEGDSTVT</sequence>